<accession>A0A561SA21</accession>
<keyword evidence="2" id="KW-1185">Reference proteome</keyword>
<reference evidence="1 2" key="1">
    <citation type="submission" date="2019-06" db="EMBL/GenBank/DDBJ databases">
        <title>Sequencing the genomes of 1000 actinobacteria strains.</title>
        <authorList>
            <person name="Klenk H.-P."/>
        </authorList>
    </citation>
    <scope>NUCLEOTIDE SEQUENCE [LARGE SCALE GENOMIC DNA]</scope>
    <source>
        <strain evidence="1 2">DSM 44826</strain>
    </source>
</reference>
<dbReference type="EMBL" id="VIWT01000008">
    <property type="protein sequence ID" value="TWF71720.1"/>
    <property type="molecule type" value="Genomic_DNA"/>
</dbReference>
<evidence type="ECO:0008006" key="3">
    <source>
        <dbReference type="Google" id="ProtNLM"/>
    </source>
</evidence>
<dbReference type="Proteomes" id="UP000317940">
    <property type="component" value="Unassembled WGS sequence"/>
</dbReference>
<dbReference type="AlphaFoldDB" id="A0A561SA21"/>
<organism evidence="1 2">
    <name type="scientific">Kitasatospora viridis</name>
    <dbReference type="NCBI Taxonomy" id="281105"/>
    <lineage>
        <taxon>Bacteria</taxon>
        <taxon>Bacillati</taxon>
        <taxon>Actinomycetota</taxon>
        <taxon>Actinomycetes</taxon>
        <taxon>Kitasatosporales</taxon>
        <taxon>Streptomycetaceae</taxon>
        <taxon>Kitasatospora</taxon>
    </lineage>
</organism>
<evidence type="ECO:0000313" key="1">
    <source>
        <dbReference type="EMBL" id="TWF71720.1"/>
    </source>
</evidence>
<sequence length="203" mass="22326">MGKFDCDARIQGLLAEFEGDPLVHGAFAEQRIEAAEAGDTERLAELDSLGVVGYALADRAARGEREIIAAVAEVGRDGFEVLAEEGHQWLETVAQLVDAHGEHAVNAMGLFVEQRNGEHEVTALELEEIAEDAYQGVFDSVAAWARSEYEGRDRMGILTGLADFVDWRSAGEWYYLSREDVLIFEVGGRAYVFEQEAGDPSEQ</sequence>
<gene>
    <name evidence="1" type="ORF">FHX73_1891</name>
</gene>
<protein>
    <recommendedName>
        <fullName evidence="3">Antirestriction protein ArdA</fullName>
    </recommendedName>
</protein>
<name>A0A561SA21_9ACTN</name>
<evidence type="ECO:0000313" key="2">
    <source>
        <dbReference type="Proteomes" id="UP000317940"/>
    </source>
</evidence>
<comment type="caution">
    <text evidence="1">The sequence shown here is derived from an EMBL/GenBank/DDBJ whole genome shotgun (WGS) entry which is preliminary data.</text>
</comment>
<proteinExistence type="predicted"/>
<dbReference type="RefSeq" id="WP_170305339.1">
    <property type="nucleotide sequence ID" value="NZ_BAAAMZ010000022.1"/>
</dbReference>